<feature type="transmembrane region" description="Helical" evidence="8">
    <location>
        <begin position="229"/>
        <end position="249"/>
    </location>
</feature>
<dbReference type="InterPro" id="IPR001905">
    <property type="entry name" value="Ammonium_transpt"/>
</dbReference>
<comment type="caution">
    <text evidence="8">Lacks conserved residue(s) required for the propagation of feature annotation.</text>
</comment>
<feature type="transmembrane region" description="Helical" evidence="8">
    <location>
        <begin position="125"/>
        <end position="144"/>
    </location>
</feature>
<evidence type="ECO:0000256" key="5">
    <source>
        <dbReference type="ARBA" id="ARBA00022989"/>
    </source>
</evidence>
<keyword evidence="12" id="KW-1185">Reference proteome</keyword>
<evidence type="ECO:0000256" key="2">
    <source>
        <dbReference type="ARBA" id="ARBA00005887"/>
    </source>
</evidence>
<sequence length="497" mass="52993">MSLDCSSLTEPDAITVCNALVSGLQDSAQVAAEVAGDTDVFFILWAAALVFMMHLGFAMLSAGAVRVKSTNNILMCIVLDACVCAIAFWLLGYGFAYGEDAGSFIGTSYFALKGIGEDFAYNEFFFQYAFAATAATIVSGAVAERATFESYLTYSLLLSIWVYPVVVHWVWGGGFLTLGGENAIFNVGVMDFAGCGPVHMIGGFAGAIGCKIIGPRIGRFDSKGRPLHMPGHSSPLAVLGTFVLWVGWFGFNPGSALTIIGSGQIAERAAVNTLMSSAGGALASLSFNTALNPGRDWDITSALNGVLAGLVSITAACAVVEIWAAVLIGAVGGILYILCSRMILNFFKMDDPLDAVAVHFCCGMYGLIVTGFFAKTEFMQAIVGFDSTTEKDFSGVFYGGNGKLLFSQLVEIVCIIAWTGLFLTPYFSLLKKLNLLRISADQEDIGIDHSSHGGSAYPDLYPEDEEEIAFKKQQIKESKSKRRVANSNDKDDAVEQA</sequence>
<dbReference type="PANTHER" id="PTHR11730:SF6">
    <property type="entry name" value="AMMONIUM TRANSPORTER"/>
    <property type="match status" value="1"/>
</dbReference>
<feature type="compositionally biased region" description="Basic and acidic residues" evidence="9">
    <location>
        <begin position="488"/>
        <end position="497"/>
    </location>
</feature>
<dbReference type="EMBL" id="CAXAMM010043689">
    <property type="protein sequence ID" value="CAK9111283.1"/>
    <property type="molecule type" value="Genomic_DNA"/>
</dbReference>
<evidence type="ECO:0000256" key="7">
    <source>
        <dbReference type="ARBA" id="ARBA00023177"/>
    </source>
</evidence>
<dbReference type="PANTHER" id="PTHR11730">
    <property type="entry name" value="AMMONIUM TRANSPORTER"/>
    <property type="match status" value="1"/>
</dbReference>
<comment type="subcellular location">
    <subcellularLocation>
        <location evidence="8">Cell membrane</location>
        <topology evidence="8">Multi-pass membrane protein</topology>
    </subcellularLocation>
    <subcellularLocation>
        <location evidence="1">Membrane</location>
        <topology evidence="1">Multi-pass membrane protein</topology>
    </subcellularLocation>
</comment>
<evidence type="ECO:0000313" key="12">
    <source>
        <dbReference type="Proteomes" id="UP001642464"/>
    </source>
</evidence>
<comment type="similarity">
    <text evidence="2 8">Belongs to the ammonia transporter channel (TC 1.A.11.2) family.</text>
</comment>
<evidence type="ECO:0000256" key="4">
    <source>
        <dbReference type="ARBA" id="ARBA00022692"/>
    </source>
</evidence>
<evidence type="ECO:0000256" key="6">
    <source>
        <dbReference type="ARBA" id="ARBA00023136"/>
    </source>
</evidence>
<dbReference type="Gene3D" id="1.10.3430.10">
    <property type="entry name" value="Ammonium transporter AmtB like domains"/>
    <property type="match status" value="1"/>
</dbReference>
<dbReference type="InterPro" id="IPR024041">
    <property type="entry name" value="NH4_transpt_AmtB-like_dom"/>
</dbReference>
<dbReference type="NCBIfam" id="TIGR00836">
    <property type="entry name" value="amt"/>
    <property type="match status" value="1"/>
</dbReference>
<feature type="transmembrane region" description="Helical" evidence="8">
    <location>
        <begin position="183"/>
        <end position="208"/>
    </location>
</feature>
<evidence type="ECO:0000256" key="8">
    <source>
        <dbReference type="RuleBase" id="RU362002"/>
    </source>
</evidence>
<evidence type="ECO:0000256" key="3">
    <source>
        <dbReference type="ARBA" id="ARBA00022448"/>
    </source>
</evidence>
<organism evidence="11 12">
    <name type="scientific">Durusdinium trenchii</name>
    <dbReference type="NCBI Taxonomy" id="1381693"/>
    <lineage>
        <taxon>Eukaryota</taxon>
        <taxon>Sar</taxon>
        <taxon>Alveolata</taxon>
        <taxon>Dinophyceae</taxon>
        <taxon>Suessiales</taxon>
        <taxon>Symbiodiniaceae</taxon>
        <taxon>Durusdinium</taxon>
    </lineage>
</organism>
<name>A0ABP0SG09_9DINO</name>
<dbReference type="Proteomes" id="UP001642464">
    <property type="component" value="Unassembled WGS sequence"/>
</dbReference>
<dbReference type="Pfam" id="PF00909">
    <property type="entry name" value="Ammonium_transp"/>
    <property type="match status" value="1"/>
</dbReference>
<protein>
    <recommendedName>
        <fullName evidence="8">Ammonium transporter</fullName>
    </recommendedName>
</protein>
<feature type="transmembrane region" description="Helical" evidence="8">
    <location>
        <begin position="322"/>
        <end position="344"/>
    </location>
</feature>
<feature type="transmembrane region" description="Helical" evidence="8">
    <location>
        <begin position="40"/>
        <end position="60"/>
    </location>
</feature>
<feature type="transmembrane region" description="Helical" evidence="8">
    <location>
        <begin position="151"/>
        <end position="171"/>
    </location>
</feature>
<keyword evidence="5 8" id="KW-1133">Transmembrane helix</keyword>
<keyword evidence="7 8" id="KW-0924">Ammonia transport</keyword>
<dbReference type="InterPro" id="IPR029020">
    <property type="entry name" value="Ammonium/urea_transptr"/>
</dbReference>
<keyword evidence="6 8" id="KW-0472">Membrane</keyword>
<proteinExistence type="inferred from homology"/>
<feature type="transmembrane region" description="Helical" evidence="8">
    <location>
        <begin position="356"/>
        <end position="374"/>
    </location>
</feature>
<feature type="domain" description="Ammonium transporter AmtB-like" evidence="10">
    <location>
        <begin position="42"/>
        <end position="457"/>
    </location>
</feature>
<accession>A0ABP0SG09</accession>
<dbReference type="SUPFAM" id="SSF111352">
    <property type="entry name" value="Ammonium transporter"/>
    <property type="match status" value="1"/>
</dbReference>
<keyword evidence="4 8" id="KW-0812">Transmembrane</keyword>
<reference evidence="11 12" key="1">
    <citation type="submission" date="2024-02" db="EMBL/GenBank/DDBJ databases">
        <authorList>
            <person name="Chen Y."/>
            <person name="Shah S."/>
            <person name="Dougan E. K."/>
            <person name="Thang M."/>
            <person name="Chan C."/>
        </authorList>
    </citation>
    <scope>NUCLEOTIDE SEQUENCE [LARGE SCALE GENOMIC DNA]</scope>
</reference>
<evidence type="ECO:0000256" key="1">
    <source>
        <dbReference type="ARBA" id="ARBA00004141"/>
    </source>
</evidence>
<feature type="region of interest" description="Disordered" evidence="9">
    <location>
        <begin position="477"/>
        <end position="497"/>
    </location>
</feature>
<keyword evidence="3 8" id="KW-0813">Transport</keyword>
<evidence type="ECO:0000259" key="10">
    <source>
        <dbReference type="Pfam" id="PF00909"/>
    </source>
</evidence>
<feature type="transmembrane region" description="Helical" evidence="8">
    <location>
        <begin position="72"/>
        <end position="96"/>
    </location>
</feature>
<gene>
    <name evidence="11" type="ORF">SCF082_LOCUS51670</name>
</gene>
<evidence type="ECO:0000313" key="11">
    <source>
        <dbReference type="EMBL" id="CAK9111283.1"/>
    </source>
</evidence>
<evidence type="ECO:0000256" key="9">
    <source>
        <dbReference type="SAM" id="MobiDB-lite"/>
    </source>
</evidence>
<comment type="caution">
    <text evidence="11">The sequence shown here is derived from an EMBL/GenBank/DDBJ whole genome shotgun (WGS) entry which is preliminary data.</text>
</comment>
<feature type="transmembrane region" description="Helical" evidence="8">
    <location>
        <begin position="405"/>
        <end position="427"/>
    </location>
</feature>